<accession>A0A4R6R6K5</accession>
<reference evidence="1 2" key="1">
    <citation type="submission" date="2019-03" db="EMBL/GenBank/DDBJ databases">
        <title>Genomic Encyclopedia of Type Strains, Phase IV (KMG-IV): sequencing the most valuable type-strain genomes for metagenomic binning, comparative biology and taxonomic classification.</title>
        <authorList>
            <person name="Goeker M."/>
        </authorList>
    </citation>
    <scope>NUCLEOTIDE SEQUENCE [LARGE SCALE GENOMIC DNA]</scope>
    <source>
        <strain evidence="1 2">DSM 102969</strain>
    </source>
</reference>
<name>A0A4R6R6K5_9HYPH</name>
<dbReference type="RefSeq" id="WP_126540620.1">
    <property type="nucleotide sequence ID" value="NZ_BSPM01000002.1"/>
</dbReference>
<protein>
    <submittedName>
        <fullName evidence="1">Uncharacterized protein</fullName>
    </submittedName>
</protein>
<evidence type="ECO:0000313" key="1">
    <source>
        <dbReference type="EMBL" id="TDP81434.1"/>
    </source>
</evidence>
<comment type="caution">
    <text evidence="1">The sequence shown here is derived from an EMBL/GenBank/DDBJ whole genome shotgun (WGS) entry which is preliminary data.</text>
</comment>
<dbReference type="EMBL" id="SNXY01000012">
    <property type="protein sequence ID" value="TDP81434.1"/>
    <property type="molecule type" value="Genomic_DNA"/>
</dbReference>
<dbReference type="Proteomes" id="UP000294547">
    <property type="component" value="Unassembled WGS sequence"/>
</dbReference>
<evidence type="ECO:0000313" key="2">
    <source>
        <dbReference type="Proteomes" id="UP000294547"/>
    </source>
</evidence>
<gene>
    <name evidence="1" type="ORF">EDD54_4302</name>
</gene>
<sequence>MTMIVETLPRRTFSRRLAEALVRTGLVGASRAETVAALRRFAPVPAIRRFAPAGHSVGCAGAAAPFADPLL</sequence>
<dbReference type="AlphaFoldDB" id="A0A4R6R6K5"/>
<keyword evidence="2" id="KW-1185">Reference proteome</keyword>
<proteinExistence type="predicted"/>
<organism evidence="1 2">
    <name type="scientific">Oharaeibacter diazotrophicus</name>
    <dbReference type="NCBI Taxonomy" id="1920512"/>
    <lineage>
        <taxon>Bacteria</taxon>
        <taxon>Pseudomonadati</taxon>
        <taxon>Pseudomonadota</taxon>
        <taxon>Alphaproteobacteria</taxon>
        <taxon>Hyphomicrobiales</taxon>
        <taxon>Pleomorphomonadaceae</taxon>
        <taxon>Oharaeibacter</taxon>
    </lineage>
</organism>